<accession>A0ABU5DTH6</accession>
<evidence type="ECO:0000256" key="3">
    <source>
        <dbReference type="ARBA" id="ARBA00023125"/>
    </source>
</evidence>
<dbReference type="Proteomes" id="UP001271769">
    <property type="component" value="Unassembled WGS sequence"/>
</dbReference>
<dbReference type="NCBIfam" id="NF008352">
    <property type="entry name" value="PRK11139.1"/>
    <property type="match status" value="1"/>
</dbReference>
<comment type="similarity">
    <text evidence="1">Belongs to the LysR transcriptional regulatory family.</text>
</comment>
<evidence type="ECO:0000256" key="2">
    <source>
        <dbReference type="ARBA" id="ARBA00023015"/>
    </source>
</evidence>
<dbReference type="Gene3D" id="1.10.10.10">
    <property type="entry name" value="Winged helix-like DNA-binding domain superfamily/Winged helix DNA-binding domain"/>
    <property type="match status" value="1"/>
</dbReference>
<keyword evidence="3" id="KW-0238">DNA-binding</keyword>
<feature type="domain" description="HTH lysR-type" evidence="5">
    <location>
        <begin position="9"/>
        <end position="66"/>
    </location>
</feature>
<dbReference type="PRINTS" id="PR00039">
    <property type="entry name" value="HTHLYSR"/>
</dbReference>
<dbReference type="PROSITE" id="PS50931">
    <property type="entry name" value="HTH_LYSR"/>
    <property type="match status" value="1"/>
</dbReference>
<dbReference type="InterPro" id="IPR036388">
    <property type="entry name" value="WH-like_DNA-bd_sf"/>
</dbReference>
<dbReference type="PANTHER" id="PTHR30537:SF74">
    <property type="entry name" value="HTH-TYPE TRANSCRIPTIONAL REGULATOR TRPI"/>
    <property type="match status" value="1"/>
</dbReference>
<dbReference type="SUPFAM" id="SSF46785">
    <property type="entry name" value="Winged helix' DNA-binding domain"/>
    <property type="match status" value="1"/>
</dbReference>
<dbReference type="CDD" id="cd08432">
    <property type="entry name" value="PBP2_GcdR_TrpI_HvrB_AmpR_like"/>
    <property type="match status" value="1"/>
</dbReference>
<dbReference type="SUPFAM" id="SSF53850">
    <property type="entry name" value="Periplasmic binding protein-like II"/>
    <property type="match status" value="1"/>
</dbReference>
<dbReference type="InterPro" id="IPR058163">
    <property type="entry name" value="LysR-type_TF_proteobact-type"/>
</dbReference>
<organism evidence="6 7">
    <name type="scientific">Dongia rigui</name>
    <dbReference type="NCBI Taxonomy" id="940149"/>
    <lineage>
        <taxon>Bacteria</taxon>
        <taxon>Pseudomonadati</taxon>
        <taxon>Pseudomonadota</taxon>
        <taxon>Alphaproteobacteria</taxon>
        <taxon>Rhodospirillales</taxon>
        <taxon>Dongiaceae</taxon>
        <taxon>Dongia</taxon>
    </lineage>
</organism>
<dbReference type="InterPro" id="IPR036390">
    <property type="entry name" value="WH_DNA-bd_sf"/>
</dbReference>
<dbReference type="Pfam" id="PF03466">
    <property type="entry name" value="LysR_substrate"/>
    <property type="match status" value="1"/>
</dbReference>
<evidence type="ECO:0000256" key="1">
    <source>
        <dbReference type="ARBA" id="ARBA00009437"/>
    </source>
</evidence>
<reference evidence="6 7" key="1">
    <citation type="journal article" date="2013" name="Antonie Van Leeuwenhoek">
        <title>Dongia rigui sp. nov., isolated from freshwater of a large wetland in Korea.</title>
        <authorList>
            <person name="Baik K.S."/>
            <person name="Hwang Y.M."/>
            <person name="Choi J.S."/>
            <person name="Kwon J."/>
            <person name="Seong C.N."/>
        </authorList>
    </citation>
    <scope>NUCLEOTIDE SEQUENCE [LARGE SCALE GENOMIC DNA]</scope>
    <source>
        <strain evidence="6 7">04SU4-P</strain>
    </source>
</reference>
<name>A0ABU5DTH6_9PROT</name>
<dbReference type="PANTHER" id="PTHR30537">
    <property type="entry name" value="HTH-TYPE TRANSCRIPTIONAL REGULATOR"/>
    <property type="match status" value="1"/>
</dbReference>
<dbReference type="InterPro" id="IPR000847">
    <property type="entry name" value="LysR_HTH_N"/>
</dbReference>
<evidence type="ECO:0000256" key="4">
    <source>
        <dbReference type="ARBA" id="ARBA00023163"/>
    </source>
</evidence>
<dbReference type="EMBL" id="JAXCLX010000001">
    <property type="protein sequence ID" value="MDY0870337.1"/>
    <property type="molecule type" value="Genomic_DNA"/>
</dbReference>
<evidence type="ECO:0000313" key="6">
    <source>
        <dbReference type="EMBL" id="MDY0870337.1"/>
    </source>
</evidence>
<dbReference type="Pfam" id="PF00126">
    <property type="entry name" value="HTH_1"/>
    <property type="match status" value="1"/>
</dbReference>
<keyword evidence="7" id="KW-1185">Reference proteome</keyword>
<dbReference type="RefSeq" id="WP_320498504.1">
    <property type="nucleotide sequence ID" value="NZ_JAXCLX010000001.1"/>
</dbReference>
<proteinExistence type="inferred from homology"/>
<evidence type="ECO:0000313" key="7">
    <source>
        <dbReference type="Proteomes" id="UP001271769"/>
    </source>
</evidence>
<comment type="caution">
    <text evidence="6">The sequence shown here is derived from an EMBL/GenBank/DDBJ whole genome shotgun (WGS) entry which is preliminary data.</text>
</comment>
<dbReference type="InterPro" id="IPR005119">
    <property type="entry name" value="LysR_subst-bd"/>
</dbReference>
<protein>
    <submittedName>
        <fullName evidence="6">Transcriptional regulator GcvA</fullName>
    </submittedName>
</protein>
<dbReference type="Gene3D" id="3.40.190.10">
    <property type="entry name" value="Periplasmic binding protein-like II"/>
    <property type="match status" value="2"/>
</dbReference>
<evidence type="ECO:0000259" key="5">
    <source>
        <dbReference type="PROSITE" id="PS50931"/>
    </source>
</evidence>
<keyword evidence="4" id="KW-0804">Transcription</keyword>
<keyword evidence="2" id="KW-0805">Transcription regulation</keyword>
<gene>
    <name evidence="6" type="primary">gcvA</name>
    <name evidence="6" type="ORF">SMD31_00295</name>
</gene>
<sequence length="308" mass="33834">MSEKTRRLPPLNSLRAFAAAAERLSLAAAAEDLHVTPSAVSLQIRQLEDHLGLPVFIRTGRGLQLTNEGKAILPGILEGFDQLRMALSLLGPKSDENVLTLSVAPSFASKWLSPRLDAFAQAHPQIDVRILATDQLVDFAVDEVDIAIRYGSGVYPGVTSEHLLAERVFPVCAPQLLENVAHPLDLLRSHPLLHDDSPDQDKTCPDWRMWLRAARVSGVDWRRGPRFNQSSLVLEAAVAGRGIALAKATLAAADLAAGRLVKLAEIDQPIEFAYYLVYPAERRQWQKCAAFREWIMAEAKGAPDGQSR</sequence>